<dbReference type="EMBL" id="JBIRPU010000009">
    <property type="protein sequence ID" value="MFI0794111.1"/>
    <property type="molecule type" value="Genomic_DNA"/>
</dbReference>
<protein>
    <submittedName>
        <fullName evidence="1">Uncharacterized protein</fullName>
    </submittedName>
</protein>
<proteinExistence type="predicted"/>
<dbReference type="RefSeq" id="WP_396680119.1">
    <property type="nucleotide sequence ID" value="NZ_JBIRPU010000009.1"/>
</dbReference>
<dbReference type="Proteomes" id="UP001611075">
    <property type="component" value="Unassembled WGS sequence"/>
</dbReference>
<evidence type="ECO:0000313" key="1">
    <source>
        <dbReference type="EMBL" id="MFI0794111.1"/>
    </source>
</evidence>
<keyword evidence="2" id="KW-1185">Reference proteome</keyword>
<accession>A0ABW7SMI9</accession>
<gene>
    <name evidence="1" type="ORF">ACH4OY_15695</name>
</gene>
<organism evidence="1 2">
    <name type="scientific">Micromonospora rubida</name>
    <dbReference type="NCBI Taxonomy" id="2697657"/>
    <lineage>
        <taxon>Bacteria</taxon>
        <taxon>Bacillati</taxon>
        <taxon>Actinomycetota</taxon>
        <taxon>Actinomycetes</taxon>
        <taxon>Micromonosporales</taxon>
        <taxon>Micromonosporaceae</taxon>
        <taxon>Micromonospora</taxon>
    </lineage>
</organism>
<sequence length="134" mass="15429">MPHIDFLHFLFIITHCKINSAEGLAVEHMESLADEFIQFVCEKNYTTEDFSEMLDMWALQGNAVEMTGGNFILWVQTVFFLRESPHVAEALKRDDLKIFFKKGVPDPLNPLVWDYYVSKHAAVMTCRAQAPSQD</sequence>
<comment type="caution">
    <text evidence="1">The sequence shown here is derived from an EMBL/GenBank/DDBJ whole genome shotgun (WGS) entry which is preliminary data.</text>
</comment>
<name>A0ABW7SMI9_9ACTN</name>
<evidence type="ECO:0000313" key="2">
    <source>
        <dbReference type="Proteomes" id="UP001611075"/>
    </source>
</evidence>
<reference evidence="1 2" key="1">
    <citation type="submission" date="2024-10" db="EMBL/GenBank/DDBJ databases">
        <title>The Natural Products Discovery Center: Release of the First 8490 Sequenced Strains for Exploring Actinobacteria Biosynthetic Diversity.</title>
        <authorList>
            <person name="Kalkreuter E."/>
            <person name="Kautsar S.A."/>
            <person name="Yang D."/>
            <person name="Bader C.D."/>
            <person name="Teijaro C.N."/>
            <person name="Fluegel L."/>
            <person name="Davis C.M."/>
            <person name="Simpson J.R."/>
            <person name="Lauterbach L."/>
            <person name="Steele A.D."/>
            <person name="Gui C."/>
            <person name="Meng S."/>
            <person name="Li G."/>
            <person name="Viehrig K."/>
            <person name="Ye F."/>
            <person name="Su P."/>
            <person name="Kiefer A.F."/>
            <person name="Nichols A."/>
            <person name="Cepeda A.J."/>
            <person name="Yan W."/>
            <person name="Fan B."/>
            <person name="Jiang Y."/>
            <person name="Adhikari A."/>
            <person name="Zheng C.-J."/>
            <person name="Schuster L."/>
            <person name="Cowan T.M."/>
            <person name="Smanski M.J."/>
            <person name="Chevrette M.G."/>
            <person name="De Carvalho L.P.S."/>
            <person name="Shen B."/>
        </authorList>
    </citation>
    <scope>NUCLEOTIDE SEQUENCE [LARGE SCALE GENOMIC DNA]</scope>
    <source>
        <strain evidence="1 2">NPDC021253</strain>
    </source>
</reference>